<sequence length="105" mass="11835">MITPTTSMPVLPTILARATNAERWSKWLEVGFGACAAVAAVYVCIEKILDRYDRKRRGRETHLSDVPIPHRSPQFTQLDEQMSSNEPVEPVRAHVPRLHRGSNAT</sequence>
<keyword evidence="2" id="KW-0472">Membrane</keyword>
<keyword evidence="4" id="KW-1185">Reference proteome</keyword>
<evidence type="ECO:0008006" key="5">
    <source>
        <dbReference type="Google" id="ProtNLM"/>
    </source>
</evidence>
<evidence type="ECO:0000256" key="1">
    <source>
        <dbReference type="SAM" id="MobiDB-lite"/>
    </source>
</evidence>
<evidence type="ECO:0000313" key="3">
    <source>
        <dbReference type="EMBL" id="KAF2828402.1"/>
    </source>
</evidence>
<protein>
    <recommendedName>
        <fullName evidence="5">Transmembrane protein</fullName>
    </recommendedName>
</protein>
<dbReference type="Proteomes" id="UP000799424">
    <property type="component" value="Unassembled WGS sequence"/>
</dbReference>
<keyword evidence="2" id="KW-1133">Transmembrane helix</keyword>
<organism evidence="3 4">
    <name type="scientific">Ophiobolus disseminans</name>
    <dbReference type="NCBI Taxonomy" id="1469910"/>
    <lineage>
        <taxon>Eukaryota</taxon>
        <taxon>Fungi</taxon>
        <taxon>Dikarya</taxon>
        <taxon>Ascomycota</taxon>
        <taxon>Pezizomycotina</taxon>
        <taxon>Dothideomycetes</taxon>
        <taxon>Pleosporomycetidae</taxon>
        <taxon>Pleosporales</taxon>
        <taxon>Pleosporineae</taxon>
        <taxon>Phaeosphaeriaceae</taxon>
        <taxon>Ophiobolus</taxon>
    </lineage>
</organism>
<keyword evidence="2" id="KW-0812">Transmembrane</keyword>
<feature type="region of interest" description="Disordered" evidence="1">
    <location>
        <begin position="59"/>
        <end position="105"/>
    </location>
</feature>
<feature type="compositionally biased region" description="Basic residues" evidence="1">
    <location>
        <begin position="94"/>
        <end position="105"/>
    </location>
</feature>
<proteinExistence type="predicted"/>
<feature type="compositionally biased region" description="Polar residues" evidence="1">
    <location>
        <begin position="73"/>
        <end position="86"/>
    </location>
</feature>
<name>A0A6A7A523_9PLEO</name>
<feature type="transmembrane region" description="Helical" evidence="2">
    <location>
        <begin position="30"/>
        <end position="49"/>
    </location>
</feature>
<reference evidence="3" key="1">
    <citation type="journal article" date="2020" name="Stud. Mycol.">
        <title>101 Dothideomycetes genomes: a test case for predicting lifestyles and emergence of pathogens.</title>
        <authorList>
            <person name="Haridas S."/>
            <person name="Albert R."/>
            <person name="Binder M."/>
            <person name="Bloem J."/>
            <person name="Labutti K."/>
            <person name="Salamov A."/>
            <person name="Andreopoulos B."/>
            <person name="Baker S."/>
            <person name="Barry K."/>
            <person name="Bills G."/>
            <person name="Bluhm B."/>
            <person name="Cannon C."/>
            <person name="Castanera R."/>
            <person name="Culley D."/>
            <person name="Daum C."/>
            <person name="Ezra D."/>
            <person name="Gonzalez J."/>
            <person name="Henrissat B."/>
            <person name="Kuo A."/>
            <person name="Liang C."/>
            <person name="Lipzen A."/>
            <person name="Lutzoni F."/>
            <person name="Magnuson J."/>
            <person name="Mondo S."/>
            <person name="Nolan M."/>
            <person name="Ohm R."/>
            <person name="Pangilinan J."/>
            <person name="Park H.-J."/>
            <person name="Ramirez L."/>
            <person name="Alfaro M."/>
            <person name="Sun H."/>
            <person name="Tritt A."/>
            <person name="Yoshinaga Y."/>
            <person name="Zwiers L.-H."/>
            <person name="Turgeon B."/>
            <person name="Goodwin S."/>
            <person name="Spatafora J."/>
            <person name="Crous P."/>
            <person name="Grigoriev I."/>
        </authorList>
    </citation>
    <scope>NUCLEOTIDE SEQUENCE</scope>
    <source>
        <strain evidence="3">CBS 113818</strain>
    </source>
</reference>
<dbReference type="AlphaFoldDB" id="A0A6A7A523"/>
<evidence type="ECO:0000256" key="2">
    <source>
        <dbReference type="SAM" id="Phobius"/>
    </source>
</evidence>
<evidence type="ECO:0000313" key="4">
    <source>
        <dbReference type="Proteomes" id="UP000799424"/>
    </source>
</evidence>
<accession>A0A6A7A523</accession>
<gene>
    <name evidence="3" type="ORF">CC86DRAFT_368650</name>
</gene>
<dbReference type="EMBL" id="MU006222">
    <property type="protein sequence ID" value="KAF2828402.1"/>
    <property type="molecule type" value="Genomic_DNA"/>
</dbReference>